<dbReference type="InterPro" id="IPR053160">
    <property type="entry name" value="MFS_DHA3_Transporter"/>
</dbReference>
<evidence type="ECO:0000313" key="2">
    <source>
        <dbReference type="EMBL" id="SDI11184.1"/>
    </source>
</evidence>
<name>A0A1G8HX43_9NOCA</name>
<feature type="transmembrane region" description="Helical" evidence="1">
    <location>
        <begin position="195"/>
        <end position="212"/>
    </location>
</feature>
<keyword evidence="3" id="KW-1185">Reference proteome</keyword>
<reference evidence="2 3" key="1">
    <citation type="submission" date="2016-10" db="EMBL/GenBank/DDBJ databases">
        <authorList>
            <person name="de Groot N.N."/>
        </authorList>
    </citation>
    <scope>NUCLEOTIDE SEQUENCE [LARGE SCALE GENOMIC DNA]</scope>
    <source>
        <strain evidence="2 3">DSM 44892</strain>
    </source>
</reference>
<feature type="transmembrane region" description="Helical" evidence="1">
    <location>
        <begin position="256"/>
        <end position="276"/>
    </location>
</feature>
<keyword evidence="1" id="KW-0472">Membrane</keyword>
<feature type="transmembrane region" description="Helical" evidence="1">
    <location>
        <begin position="232"/>
        <end position="249"/>
    </location>
</feature>
<dbReference type="PANTHER" id="PTHR23530">
    <property type="entry name" value="TRANSPORT PROTEIN-RELATED"/>
    <property type="match status" value="1"/>
</dbReference>
<proteinExistence type="predicted"/>
<dbReference type="Gene3D" id="1.20.1250.20">
    <property type="entry name" value="MFS general substrate transporter like domains"/>
    <property type="match status" value="1"/>
</dbReference>
<accession>A0A1G8HX43</accession>
<feature type="transmembrane region" description="Helical" evidence="1">
    <location>
        <begin position="313"/>
        <end position="334"/>
    </location>
</feature>
<dbReference type="Proteomes" id="UP000183263">
    <property type="component" value="Unassembled WGS sequence"/>
</dbReference>
<dbReference type="InterPro" id="IPR011701">
    <property type="entry name" value="MFS"/>
</dbReference>
<evidence type="ECO:0000256" key="1">
    <source>
        <dbReference type="SAM" id="Phobius"/>
    </source>
</evidence>
<organism evidence="2 3">
    <name type="scientific">Rhodococcus triatomae</name>
    <dbReference type="NCBI Taxonomy" id="300028"/>
    <lineage>
        <taxon>Bacteria</taxon>
        <taxon>Bacillati</taxon>
        <taxon>Actinomycetota</taxon>
        <taxon>Actinomycetes</taxon>
        <taxon>Mycobacteriales</taxon>
        <taxon>Nocardiaceae</taxon>
        <taxon>Rhodococcus</taxon>
    </lineage>
</organism>
<dbReference type="AlphaFoldDB" id="A0A1G8HX43"/>
<keyword evidence="1" id="KW-0812">Transmembrane</keyword>
<dbReference type="Pfam" id="PF07690">
    <property type="entry name" value="MFS_1"/>
    <property type="match status" value="1"/>
</dbReference>
<dbReference type="GO" id="GO:0022857">
    <property type="term" value="F:transmembrane transporter activity"/>
    <property type="evidence" value="ECO:0007669"/>
    <property type="project" value="InterPro"/>
</dbReference>
<evidence type="ECO:0000313" key="3">
    <source>
        <dbReference type="Proteomes" id="UP000183263"/>
    </source>
</evidence>
<protein>
    <submittedName>
        <fullName evidence="2">Major Facilitator Superfamily protein</fullName>
    </submittedName>
</protein>
<feature type="transmembrane region" description="Helical" evidence="1">
    <location>
        <begin position="340"/>
        <end position="360"/>
    </location>
</feature>
<feature type="transmembrane region" description="Helical" evidence="1">
    <location>
        <begin position="138"/>
        <end position="157"/>
    </location>
</feature>
<dbReference type="SUPFAM" id="SSF103473">
    <property type="entry name" value="MFS general substrate transporter"/>
    <property type="match status" value="1"/>
</dbReference>
<dbReference type="InterPro" id="IPR036259">
    <property type="entry name" value="MFS_trans_sf"/>
</dbReference>
<feature type="transmembrane region" description="Helical" evidence="1">
    <location>
        <begin position="105"/>
        <end position="132"/>
    </location>
</feature>
<dbReference type="RefSeq" id="WP_246442341.1">
    <property type="nucleotide sequence ID" value="NZ_CP048813.1"/>
</dbReference>
<dbReference type="PANTHER" id="PTHR23530:SF1">
    <property type="entry name" value="PERMEASE, MAJOR FACILITATOR SUPERFAMILY-RELATED"/>
    <property type="match status" value="1"/>
</dbReference>
<sequence>MYALLFEDYGLSTAQISSLFVIWSVTSFVSEIPSGAWADTVSRRGLLGGSAVLYSAGFAVWMLAPSYAGFAVGFVLWGVSGSLQSGTFEALLYDELTARGGSDRYAAIMGYANSGSQVCVLVATLAAAPLFALGGYPLVGWISVAITVGNGLLVAALPSAPRRAETSEFGPAHGVLSRYTRMLREGAGEVFGDRLVRRAVVLTALLTGFLAYDEYFTLVARDGGAETSEVPVLVAITVVGQVVGTALAGRTARMRGATMAVAVTVGAAALGAGALLGGVWGFAALGAGYGIVANAMIVSEARLQDSIRGSARATVTSAAGFLSEVSAVVIYALFALGSTWYSTAVLVAALSVPLLGTALLSRRWLPTLPG</sequence>
<feature type="transmembrane region" description="Helical" evidence="1">
    <location>
        <begin position="282"/>
        <end position="301"/>
    </location>
</feature>
<dbReference type="EMBL" id="FNDN01000005">
    <property type="protein sequence ID" value="SDI11184.1"/>
    <property type="molecule type" value="Genomic_DNA"/>
</dbReference>
<keyword evidence="1" id="KW-1133">Transmembrane helix</keyword>
<gene>
    <name evidence="2" type="ORF">SAMN05444695_10592</name>
</gene>